<sequence>MQFPRQFRFAAHFGIKNCPMSLMNFTGNLTTIIFDSECKRKSL</sequence>
<keyword evidence="2" id="KW-1185">Reference proteome</keyword>
<proteinExistence type="predicted"/>
<dbReference type="Proteomes" id="UP000076858">
    <property type="component" value="Unassembled WGS sequence"/>
</dbReference>
<accession>A0A164U2J9</accession>
<gene>
    <name evidence="1" type="ORF">APZ42_024395</name>
</gene>
<protein>
    <submittedName>
        <fullName evidence="1">Uncharacterized protein</fullName>
    </submittedName>
</protein>
<evidence type="ECO:0000313" key="1">
    <source>
        <dbReference type="EMBL" id="KZS11000.1"/>
    </source>
</evidence>
<evidence type="ECO:0000313" key="2">
    <source>
        <dbReference type="Proteomes" id="UP000076858"/>
    </source>
</evidence>
<comment type="caution">
    <text evidence="1">The sequence shown here is derived from an EMBL/GenBank/DDBJ whole genome shotgun (WGS) entry which is preliminary data.</text>
</comment>
<organism evidence="1 2">
    <name type="scientific">Daphnia magna</name>
    <dbReference type="NCBI Taxonomy" id="35525"/>
    <lineage>
        <taxon>Eukaryota</taxon>
        <taxon>Metazoa</taxon>
        <taxon>Ecdysozoa</taxon>
        <taxon>Arthropoda</taxon>
        <taxon>Crustacea</taxon>
        <taxon>Branchiopoda</taxon>
        <taxon>Diplostraca</taxon>
        <taxon>Cladocera</taxon>
        <taxon>Anomopoda</taxon>
        <taxon>Daphniidae</taxon>
        <taxon>Daphnia</taxon>
    </lineage>
</organism>
<reference evidence="1 2" key="1">
    <citation type="submission" date="2016-03" db="EMBL/GenBank/DDBJ databases">
        <title>EvidentialGene: Evidence-directed Construction of Genes on Genomes.</title>
        <authorList>
            <person name="Gilbert D.G."/>
            <person name="Choi J.-H."/>
            <person name="Mockaitis K."/>
            <person name="Colbourne J."/>
            <person name="Pfrender M."/>
        </authorList>
    </citation>
    <scope>NUCLEOTIDE SEQUENCE [LARGE SCALE GENOMIC DNA]</scope>
    <source>
        <strain evidence="1 2">Xinb3</strain>
        <tissue evidence="1">Complete organism</tissue>
    </source>
</reference>
<dbReference type="AlphaFoldDB" id="A0A164U2J9"/>
<name>A0A164U2J9_9CRUS</name>
<dbReference type="EMBL" id="LRGB01001614">
    <property type="protein sequence ID" value="KZS11000.1"/>
    <property type="molecule type" value="Genomic_DNA"/>
</dbReference>